<reference evidence="2" key="1">
    <citation type="submission" date="2022-08" db="EMBL/GenBank/DDBJ databases">
        <authorList>
            <person name="Gutierrez-Valencia J."/>
        </authorList>
    </citation>
    <scope>NUCLEOTIDE SEQUENCE</scope>
</reference>
<name>A0AAV0K549_9ROSI</name>
<feature type="compositionally biased region" description="Acidic residues" evidence="1">
    <location>
        <begin position="261"/>
        <end position="270"/>
    </location>
</feature>
<dbReference type="GO" id="GO:0042796">
    <property type="term" value="P:snRNA transcription by RNA polymerase III"/>
    <property type="evidence" value="ECO:0007669"/>
    <property type="project" value="TreeGrafter"/>
</dbReference>
<dbReference type="PANTHER" id="PTHR15131">
    <property type="entry name" value="SMALL NUCLEAR RNA ACTIVATING COMPLEX, POLYPEPTIDE 1"/>
    <property type="match status" value="1"/>
</dbReference>
<comment type="caution">
    <text evidence="2">The sequence shown here is derived from an EMBL/GenBank/DDBJ whole genome shotgun (WGS) entry which is preliminary data.</text>
</comment>
<accession>A0AAV0K549</accession>
<dbReference type="EMBL" id="CAMGYJ010000005">
    <property type="protein sequence ID" value="CAI0417136.1"/>
    <property type="molecule type" value="Genomic_DNA"/>
</dbReference>
<evidence type="ECO:0000256" key="1">
    <source>
        <dbReference type="SAM" id="MobiDB-lite"/>
    </source>
</evidence>
<gene>
    <name evidence="2" type="ORF">LITE_LOCUS17204</name>
</gene>
<dbReference type="GO" id="GO:0042795">
    <property type="term" value="P:snRNA transcription by RNA polymerase II"/>
    <property type="evidence" value="ECO:0007669"/>
    <property type="project" value="TreeGrafter"/>
</dbReference>
<keyword evidence="3" id="KW-1185">Reference proteome</keyword>
<sequence>MSIKLNLSPFKLDIDELINEFAEHQSTSFPDWKKIWRLRKFSYIYEAAPTTHLGFFMQSLYAHTIGHMNDSASFPRKLGGLYCLYCLYETQPFKPPFKIYLSLGELKKLKNLVAEAKGNTIKAAPALLQRMLEKDVFLFGFLDLEEAAKTVEKLAEQDNEIVKCAAKKLFKDIRMEHFLHLDMGRELGLEELKKLSTEYAESKQRAIEEARKVVNVQDVEHLANAKELVGDKVEKVVESWDAQKDEFYHKTGVRPAQEQAQQEDDSDNSDAEYTHELERELQLFDEYLDEQQ</sequence>
<dbReference type="Pfam" id="PF09808">
    <property type="entry name" value="SNAPC1"/>
    <property type="match status" value="1"/>
</dbReference>
<proteinExistence type="predicted"/>
<dbReference type="GO" id="GO:0043565">
    <property type="term" value="F:sequence-specific DNA binding"/>
    <property type="evidence" value="ECO:0007669"/>
    <property type="project" value="TreeGrafter"/>
</dbReference>
<dbReference type="PANTHER" id="PTHR15131:SF3">
    <property type="entry name" value="SNRNA-ACTIVATING PROTEIN COMPLEX SUBUNIT 1"/>
    <property type="match status" value="1"/>
</dbReference>
<evidence type="ECO:0000313" key="3">
    <source>
        <dbReference type="Proteomes" id="UP001154282"/>
    </source>
</evidence>
<organism evidence="2 3">
    <name type="scientific">Linum tenue</name>
    <dbReference type="NCBI Taxonomy" id="586396"/>
    <lineage>
        <taxon>Eukaryota</taxon>
        <taxon>Viridiplantae</taxon>
        <taxon>Streptophyta</taxon>
        <taxon>Embryophyta</taxon>
        <taxon>Tracheophyta</taxon>
        <taxon>Spermatophyta</taxon>
        <taxon>Magnoliopsida</taxon>
        <taxon>eudicotyledons</taxon>
        <taxon>Gunneridae</taxon>
        <taxon>Pentapetalae</taxon>
        <taxon>rosids</taxon>
        <taxon>fabids</taxon>
        <taxon>Malpighiales</taxon>
        <taxon>Linaceae</taxon>
        <taxon>Linum</taxon>
    </lineage>
</organism>
<evidence type="ECO:0000313" key="2">
    <source>
        <dbReference type="EMBL" id="CAI0417136.1"/>
    </source>
</evidence>
<dbReference type="InterPro" id="IPR019188">
    <property type="entry name" value="SNAPC1"/>
</dbReference>
<protein>
    <submittedName>
        <fullName evidence="2">Uncharacterized protein</fullName>
    </submittedName>
</protein>
<dbReference type="AlphaFoldDB" id="A0AAV0K549"/>
<dbReference type="Proteomes" id="UP001154282">
    <property type="component" value="Unassembled WGS sequence"/>
</dbReference>
<dbReference type="GO" id="GO:0019185">
    <property type="term" value="C:snRNA-activating protein complex"/>
    <property type="evidence" value="ECO:0007669"/>
    <property type="project" value="TreeGrafter"/>
</dbReference>
<feature type="region of interest" description="Disordered" evidence="1">
    <location>
        <begin position="250"/>
        <end position="274"/>
    </location>
</feature>